<dbReference type="AlphaFoldDB" id="A0A927Q0J4"/>
<gene>
    <name evidence="4" type="ORF">IE331_13890</name>
</gene>
<evidence type="ECO:0000256" key="2">
    <source>
        <dbReference type="ARBA" id="ARBA00023315"/>
    </source>
</evidence>
<dbReference type="Gene3D" id="3.40.630.30">
    <property type="match status" value="1"/>
</dbReference>
<dbReference type="EMBL" id="JACYXZ010000004">
    <property type="protein sequence ID" value="MBD8870720.1"/>
    <property type="molecule type" value="Genomic_DNA"/>
</dbReference>
<comment type="caution">
    <text evidence="4">The sequence shown here is derived from an EMBL/GenBank/DDBJ whole genome shotgun (WGS) entry which is preliminary data.</text>
</comment>
<keyword evidence="2" id="KW-0012">Acyltransferase</keyword>
<dbReference type="InterPro" id="IPR050832">
    <property type="entry name" value="Bact_Acetyltransf"/>
</dbReference>
<protein>
    <submittedName>
        <fullName evidence="4">GNAT family N-acetyltransferase</fullName>
    </submittedName>
</protein>
<evidence type="ECO:0000313" key="4">
    <source>
        <dbReference type="EMBL" id="MBD8870720.1"/>
    </source>
</evidence>
<dbReference type="Pfam" id="PF00583">
    <property type="entry name" value="Acetyltransf_1"/>
    <property type="match status" value="1"/>
</dbReference>
<reference evidence="4" key="1">
    <citation type="submission" date="2020-09" db="EMBL/GenBank/DDBJ databases">
        <title>Nocardioides sp. strain MJB4 16S ribosomal RNA gene Genome sequencing and assembly.</title>
        <authorList>
            <person name="Kim I."/>
        </authorList>
    </citation>
    <scope>NUCLEOTIDE SEQUENCE</scope>
    <source>
        <strain evidence="4">MJB4</strain>
    </source>
</reference>
<name>A0A927Q0J4_9ACTN</name>
<dbReference type="PROSITE" id="PS51186">
    <property type="entry name" value="GNAT"/>
    <property type="match status" value="1"/>
</dbReference>
<proteinExistence type="predicted"/>
<evidence type="ECO:0000313" key="5">
    <source>
        <dbReference type="Proteomes" id="UP000616839"/>
    </source>
</evidence>
<keyword evidence="5" id="KW-1185">Reference proteome</keyword>
<feature type="domain" description="N-acetyltransferase" evidence="3">
    <location>
        <begin position="3"/>
        <end position="161"/>
    </location>
</feature>
<evidence type="ECO:0000259" key="3">
    <source>
        <dbReference type="PROSITE" id="PS51186"/>
    </source>
</evidence>
<organism evidence="4 5">
    <name type="scientific">Nocardioides donggukensis</name>
    <dbReference type="NCBI Taxonomy" id="2774019"/>
    <lineage>
        <taxon>Bacteria</taxon>
        <taxon>Bacillati</taxon>
        <taxon>Actinomycetota</taxon>
        <taxon>Actinomycetes</taxon>
        <taxon>Propionibacteriales</taxon>
        <taxon>Nocardioidaceae</taxon>
        <taxon>Nocardioides</taxon>
    </lineage>
</organism>
<dbReference type="InterPro" id="IPR000182">
    <property type="entry name" value="GNAT_dom"/>
</dbReference>
<dbReference type="Proteomes" id="UP000616839">
    <property type="component" value="Unassembled WGS sequence"/>
</dbReference>
<dbReference type="PANTHER" id="PTHR43877">
    <property type="entry name" value="AMINOALKYLPHOSPHONATE N-ACETYLTRANSFERASE-RELATED-RELATED"/>
    <property type="match status" value="1"/>
</dbReference>
<keyword evidence="1" id="KW-0808">Transferase</keyword>
<dbReference type="InterPro" id="IPR016181">
    <property type="entry name" value="Acyl_CoA_acyltransferase"/>
</dbReference>
<dbReference type="SUPFAM" id="SSF55729">
    <property type="entry name" value="Acyl-CoA N-acyltransferases (Nat)"/>
    <property type="match status" value="1"/>
</dbReference>
<dbReference type="GO" id="GO:0016747">
    <property type="term" value="F:acyltransferase activity, transferring groups other than amino-acyl groups"/>
    <property type="evidence" value="ECO:0007669"/>
    <property type="project" value="InterPro"/>
</dbReference>
<sequence>MHVVRRGLGHPDARRLVEEVQQEYVARYGGRDDTPVDPAMFEPPAGAFFVGYRGSAPVATGGLRFRADLEVWGSRATAEIKRMYVVPSARGAGLARRMLAHLEAVARSHGAEVMVLETGARQPEALALYASSGYRPIPGFGHYRDSELSRCLAVRLVDRVD</sequence>
<dbReference type="CDD" id="cd04301">
    <property type="entry name" value="NAT_SF"/>
    <property type="match status" value="1"/>
</dbReference>
<accession>A0A927Q0J4</accession>
<dbReference type="PANTHER" id="PTHR43877:SF2">
    <property type="entry name" value="AMINOALKYLPHOSPHONATE N-ACETYLTRANSFERASE-RELATED"/>
    <property type="match status" value="1"/>
</dbReference>
<evidence type="ECO:0000256" key="1">
    <source>
        <dbReference type="ARBA" id="ARBA00022679"/>
    </source>
</evidence>